<keyword evidence="4" id="KW-1185">Reference proteome</keyword>
<evidence type="ECO:0000313" key="3">
    <source>
        <dbReference type="EMBL" id="KAK3890115.1"/>
    </source>
</evidence>
<dbReference type="Proteomes" id="UP001286313">
    <property type="component" value="Unassembled WGS sequence"/>
</dbReference>
<dbReference type="EMBL" id="JAWQEG010000441">
    <property type="protein sequence ID" value="KAK3890115.1"/>
    <property type="molecule type" value="Genomic_DNA"/>
</dbReference>
<dbReference type="AlphaFoldDB" id="A0AAE1GCE8"/>
<feature type="region of interest" description="Disordered" evidence="1">
    <location>
        <begin position="257"/>
        <end position="278"/>
    </location>
</feature>
<gene>
    <name evidence="3" type="ORF">Pcinc_005921</name>
</gene>
<dbReference type="InterPro" id="IPR049012">
    <property type="entry name" value="Mutator_transp_dom"/>
</dbReference>
<dbReference type="Pfam" id="PF20700">
    <property type="entry name" value="Mutator"/>
    <property type="match status" value="1"/>
</dbReference>
<evidence type="ECO:0000259" key="2">
    <source>
        <dbReference type="Pfam" id="PF20700"/>
    </source>
</evidence>
<evidence type="ECO:0000313" key="4">
    <source>
        <dbReference type="Proteomes" id="UP001286313"/>
    </source>
</evidence>
<feature type="region of interest" description="Disordered" evidence="1">
    <location>
        <begin position="1"/>
        <end position="78"/>
    </location>
</feature>
<sequence length="420" mass="47153">MPRKSKKALKRSDKGRKGMKIRYGSSAVQAASGECTTTPTMPSADCTTTTPTTPPMPSARKRKLSCSSEDSETEIETDTDRRDRKFLCGVKDFQNFVDKCGQCRMCFNPLDYKFKVKGADNIIDVFCDACDERYFSVNPEIQHLRSGSWHTRGHSSTMGIGMVIDAHSGLVMDYEVLSKSCQACAGMQTKLAKKKTTQENYNQWKGRHNSECSLNYDGSSGAMEETAAKTIWQRSTVKNLRYMVYIGDGDCCEKKEEEKQKRQQELEEELGGASGETVKFNGGKEGKKVYFRVGSEEGKKVKEVYKRLSDENLLKRCLQGKTQNPNESLHSRIWKFCPKVRSLETSPSFHRHLQALDQDFKQVTQPETQKGVRQLTIEAQGRLPISGLLNTQPSTPVPLFDTESIKGLGSYMSGFVPLSN</sequence>
<evidence type="ECO:0000256" key="1">
    <source>
        <dbReference type="SAM" id="MobiDB-lite"/>
    </source>
</evidence>
<reference evidence="3" key="1">
    <citation type="submission" date="2023-10" db="EMBL/GenBank/DDBJ databases">
        <title>Genome assemblies of two species of porcelain crab, Petrolisthes cinctipes and Petrolisthes manimaculis (Anomura: Porcellanidae).</title>
        <authorList>
            <person name="Angst P."/>
        </authorList>
    </citation>
    <scope>NUCLEOTIDE SEQUENCE</scope>
    <source>
        <strain evidence="3">PB745_01</strain>
        <tissue evidence="3">Gill</tissue>
    </source>
</reference>
<name>A0AAE1GCE8_PETCI</name>
<proteinExistence type="predicted"/>
<comment type="caution">
    <text evidence="3">The sequence shown here is derived from an EMBL/GenBank/DDBJ whole genome shotgun (WGS) entry which is preliminary data.</text>
</comment>
<accession>A0AAE1GCE8</accession>
<feature type="domain" description="Mutator-like transposase" evidence="2">
    <location>
        <begin position="138"/>
        <end position="251"/>
    </location>
</feature>
<protein>
    <recommendedName>
        <fullName evidence="2">Mutator-like transposase domain-containing protein</fullName>
    </recommendedName>
</protein>
<organism evidence="3 4">
    <name type="scientific">Petrolisthes cinctipes</name>
    <name type="common">Flat porcelain crab</name>
    <dbReference type="NCBI Taxonomy" id="88211"/>
    <lineage>
        <taxon>Eukaryota</taxon>
        <taxon>Metazoa</taxon>
        <taxon>Ecdysozoa</taxon>
        <taxon>Arthropoda</taxon>
        <taxon>Crustacea</taxon>
        <taxon>Multicrustacea</taxon>
        <taxon>Malacostraca</taxon>
        <taxon>Eumalacostraca</taxon>
        <taxon>Eucarida</taxon>
        <taxon>Decapoda</taxon>
        <taxon>Pleocyemata</taxon>
        <taxon>Anomura</taxon>
        <taxon>Galatheoidea</taxon>
        <taxon>Porcellanidae</taxon>
        <taxon>Petrolisthes</taxon>
    </lineage>
</organism>
<feature type="compositionally biased region" description="Low complexity" evidence="1">
    <location>
        <begin position="36"/>
        <end position="51"/>
    </location>
</feature>